<evidence type="ECO:0000313" key="16">
    <source>
        <dbReference type="Proteomes" id="UP001549920"/>
    </source>
</evidence>
<dbReference type="FunFam" id="2.60.120.200:FF:000235">
    <property type="entry name" value="Beta-1,3-glucan-binding protein"/>
    <property type="match status" value="1"/>
</dbReference>
<evidence type="ECO:0000256" key="7">
    <source>
        <dbReference type="ARBA" id="ARBA00022859"/>
    </source>
</evidence>
<dbReference type="GO" id="GO:0005576">
    <property type="term" value="C:extracellular region"/>
    <property type="evidence" value="ECO:0007669"/>
    <property type="project" value="UniProtKB-SubCell"/>
</dbReference>
<organism evidence="14 17">
    <name type="scientific">Loxostege sticticalis</name>
    <name type="common">Beet webworm moth</name>
    <dbReference type="NCBI Taxonomy" id="481309"/>
    <lineage>
        <taxon>Eukaryota</taxon>
        <taxon>Metazoa</taxon>
        <taxon>Ecdysozoa</taxon>
        <taxon>Arthropoda</taxon>
        <taxon>Hexapoda</taxon>
        <taxon>Insecta</taxon>
        <taxon>Pterygota</taxon>
        <taxon>Neoptera</taxon>
        <taxon>Endopterygota</taxon>
        <taxon>Lepidoptera</taxon>
        <taxon>Glossata</taxon>
        <taxon>Ditrysia</taxon>
        <taxon>Pyraloidea</taxon>
        <taxon>Crambidae</taxon>
        <taxon>Pyraustinae</taxon>
        <taxon>Loxostege</taxon>
    </lineage>
</organism>
<evidence type="ECO:0000313" key="15">
    <source>
        <dbReference type="EMBL" id="KAL0871674.1"/>
    </source>
</evidence>
<dbReference type="Gene3D" id="2.60.120.200">
    <property type="match status" value="1"/>
</dbReference>
<feature type="domain" description="CBM39" evidence="13">
    <location>
        <begin position="23"/>
        <end position="122"/>
    </location>
</feature>
<dbReference type="InterPro" id="IPR043030">
    <property type="entry name" value="BGBP_N_sf"/>
</dbReference>
<evidence type="ECO:0000256" key="2">
    <source>
        <dbReference type="ARBA" id="ARBA00008781"/>
    </source>
</evidence>
<dbReference type="PANTHER" id="PTHR10963:SF60">
    <property type="entry name" value="GRAM-NEGATIVE BACTERIA-BINDING PROTEIN 1-RELATED"/>
    <property type="match status" value="1"/>
</dbReference>
<dbReference type="CDD" id="cd02179">
    <property type="entry name" value="GH16_beta_GRP"/>
    <property type="match status" value="1"/>
</dbReference>
<feature type="compositionally biased region" description="Pro residues" evidence="10">
    <location>
        <begin position="144"/>
        <end position="161"/>
    </location>
</feature>
<feature type="signal peptide" evidence="11">
    <location>
        <begin position="1"/>
        <end position="17"/>
    </location>
</feature>
<comment type="similarity">
    <text evidence="2">Belongs to the insect beta-1,3-glucan binding protein family.</text>
</comment>
<dbReference type="FunFam" id="2.60.40.2140:FF:000001">
    <property type="entry name" value="Beta-1,3-glucan-binding protein"/>
    <property type="match status" value="1"/>
</dbReference>
<evidence type="ECO:0000256" key="8">
    <source>
        <dbReference type="ARBA" id="ARBA00023180"/>
    </source>
</evidence>
<keyword evidence="4" id="KW-0964">Secreted</keyword>
<gene>
    <name evidence="15" type="ORF">ABMA27_004193</name>
    <name evidence="14" type="ORF">ABMA28_004385</name>
</gene>
<dbReference type="SUPFAM" id="SSF49899">
    <property type="entry name" value="Concanavalin A-like lectins/glucanases"/>
    <property type="match status" value="1"/>
</dbReference>
<evidence type="ECO:0000313" key="17">
    <source>
        <dbReference type="Proteomes" id="UP001549921"/>
    </source>
</evidence>
<protein>
    <recommendedName>
        <fullName evidence="9">Beta-1,3-glucan recognition protein</fullName>
    </recommendedName>
</protein>
<dbReference type="GO" id="GO:0002752">
    <property type="term" value="P:cell surface pattern recognition receptor signaling pathway"/>
    <property type="evidence" value="ECO:0007669"/>
    <property type="project" value="UniProtKB-ARBA"/>
</dbReference>
<dbReference type="GO" id="GO:0038187">
    <property type="term" value="F:pattern recognition receptor activity"/>
    <property type="evidence" value="ECO:0007669"/>
    <property type="project" value="UniProtKB-ARBA"/>
</dbReference>
<dbReference type="InterPro" id="IPR013320">
    <property type="entry name" value="ConA-like_dom_sf"/>
</dbReference>
<keyword evidence="16" id="KW-1185">Reference proteome</keyword>
<evidence type="ECO:0000256" key="3">
    <source>
        <dbReference type="ARBA" id="ARBA00011245"/>
    </source>
</evidence>
<feature type="domain" description="GH16" evidence="12">
    <location>
        <begin position="150"/>
        <end position="491"/>
    </location>
</feature>
<feature type="chain" id="PRO_5044722774" description="Beta-1,3-glucan recognition protein" evidence="11">
    <location>
        <begin position="18"/>
        <end position="491"/>
    </location>
</feature>
<keyword evidence="8" id="KW-0325">Glycoprotein</keyword>
<dbReference type="EMBL" id="JBEUOH010000016">
    <property type="protein sequence ID" value="KAL0871674.1"/>
    <property type="molecule type" value="Genomic_DNA"/>
</dbReference>
<feature type="compositionally biased region" description="Low complexity" evidence="10">
    <location>
        <begin position="130"/>
        <end position="143"/>
    </location>
</feature>
<keyword evidence="6 11" id="KW-0732">Signal</keyword>
<dbReference type="EMBL" id="JBEUOH010000016">
    <property type="protein sequence ID" value="KAL0871675.1"/>
    <property type="molecule type" value="Genomic_DNA"/>
</dbReference>
<dbReference type="GO" id="GO:0045087">
    <property type="term" value="P:innate immune response"/>
    <property type="evidence" value="ECO:0007669"/>
    <property type="project" value="UniProtKB-KW"/>
</dbReference>
<dbReference type="EMBL" id="JBEDNZ010000016">
    <property type="protein sequence ID" value="KAL0822263.1"/>
    <property type="molecule type" value="Genomic_DNA"/>
</dbReference>
<evidence type="ECO:0000256" key="10">
    <source>
        <dbReference type="SAM" id="MobiDB-lite"/>
    </source>
</evidence>
<dbReference type="Gene3D" id="2.60.40.2140">
    <property type="entry name" value="Beta-1,3-glucan-recognition protein, N-terminal domain"/>
    <property type="match status" value="1"/>
</dbReference>
<evidence type="ECO:0000256" key="9">
    <source>
        <dbReference type="ARBA" id="ARBA00081720"/>
    </source>
</evidence>
<comment type="caution">
    <text evidence="14">The sequence shown here is derived from an EMBL/GenBank/DDBJ whole genome shotgun (WGS) entry which is preliminary data.</text>
</comment>
<dbReference type="PROSITE" id="PS51969">
    <property type="entry name" value="CBM39"/>
    <property type="match status" value="1"/>
</dbReference>
<dbReference type="Proteomes" id="UP001549921">
    <property type="component" value="Unassembled WGS sequence"/>
</dbReference>
<dbReference type="InterPro" id="IPR000757">
    <property type="entry name" value="Beta-glucanase-like"/>
</dbReference>
<evidence type="ECO:0000256" key="6">
    <source>
        <dbReference type="ARBA" id="ARBA00022729"/>
    </source>
</evidence>
<proteinExistence type="inferred from homology"/>
<evidence type="ECO:0000256" key="11">
    <source>
        <dbReference type="SAM" id="SignalP"/>
    </source>
</evidence>
<dbReference type="PROSITE" id="PS51762">
    <property type="entry name" value="GH16_2"/>
    <property type="match status" value="1"/>
</dbReference>
<dbReference type="Proteomes" id="UP001549920">
    <property type="component" value="Unassembled WGS sequence"/>
</dbReference>
<keyword evidence="5" id="KW-0399">Innate immunity</keyword>
<sequence length="491" mass="55508">MASKLICLFALIAYCAAQRPGQYQVPPAKLEAIYPRGLRVSVPDDGFSLFAFHGKLNEEMEGLEAGQWARDVVKPKDGRWWFRDRNVRLNLGDKVYFWTYVIKDGLGYRQDNGEWTVTEYVNEKGERVDPATIPEPQQPQQTTKPPPQTPSWTPAPPPPPKCDSSETVVQGRNAICKGALIFSEEFDKSALKELNNWDVEVKFPEQPDYPFNVYMADGTLKLEDGTLAITPVLLESHFHEGKINDVLDLTVRQCTGTIDSTECKRTASGAQILPPVMTGKITTRNKFNFKFGRIEIRARLPAGNWLIPELNLEPHDNVYGFRRYESGLMRVAFARGNPSYAKKLFGGPVLSDSEPFRSLLMKEKIGIDNWNKDFHNYSLVWKPNAIDLFVDGDQYGSVVPGDGFAASGRENLVPHAGLWNKGTIMAPLDELFYVSLGLRVGGVHDFPDSPDKPWKNRSSKAMLTFWEDRSNWQPTWYDASMLVDYVKVYAL</sequence>
<dbReference type="AlphaFoldDB" id="A0ABD0ST94"/>
<evidence type="ECO:0000256" key="4">
    <source>
        <dbReference type="ARBA" id="ARBA00022525"/>
    </source>
</evidence>
<comment type="subcellular location">
    <subcellularLocation>
        <location evidence="1">Secreted</location>
    </subcellularLocation>
</comment>
<feature type="region of interest" description="Disordered" evidence="10">
    <location>
        <begin position="127"/>
        <end position="166"/>
    </location>
</feature>
<dbReference type="Pfam" id="PF15886">
    <property type="entry name" value="CBM39"/>
    <property type="match status" value="1"/>
</dbReference>
<evidence type="ECO:0000259" key="13">
    <source>
        <dbReference type="PROSITE" id="PS51969"/>
    </source>
</evidence>
<dbReference type="InterPro" id="IPR050546">
    <property type="entry name" value="Glycosyl_Hydrlase_16"/>
</dbReference>
<evidence type="ECO:0000256" key="5">
    <source>
        <dbReference type="ARBA" id="ARBA00022588"/>
    </source>
</evidence>
<accession>A0ABD0ST94</accession>
<dbReference type="InterPro" id="IPR031756">
    <property type="entry name" value="BGBP_N"/>
</dbReference>
<reference evidence="16 17" key="1">
    <citation type="submission" date="2024-06" db="EMBL/GenBank/DDBJ databases">
        <title>A chromosome-level genome assembly of beet webworm, Loxostege sticticalis.</title>
        <authorList>
            <person name="Zhang Y."/>
        </authorList>
    </citation>
    <scope>NUCLEOTIDE SEQUENCE [LARGE SCALE GENOMIC DNA]</scope>
    <source>
        <strain evidence="15">AQ026</strain>
        <strain evidence="14">AQ028</strain>
        <tissue evidence="14">Male pupae</tissue>
        <tissue evidence="15">Whole body</tissue>
    </source>
</reference>
<evidence type="ECO:0000313" key="14">
    <source>
        <dbReference type="EMBL" id="KAL0822263.1"/>
    </source>
</evidence>
<comment type="subunit">
    <text evidence="3">Monomer.</text>
</comment>
<dbReference type="InterPro" id="IPR035806">
    <property type="entry name" value="GH16_GRP_C"/>
</dbReference>
<evidence type="ECO:0000256" key="1">
    <source>
        <dbReference type="ARBA" id="ARBA00004613"/>
    </source>
</evidence>
<dbReference type="PANTHER" id="PTHR10963">
    <property type="entry name" value="GLYCOSYL HYDROLASE-RELATED"/>
    <property type="match status" value="1"/>
</dbReference>
<evidence type="ECO:0000259" key="12">
    <source>
        <dbReference type="PROSITE" id="PS51762"/>
    </source>
</evidence>
<name>A0ABD0ST94_LOXSC</name>
<keyword evidence="7" id="KW-0391">Immunity</keyword>